<keyword evidence="3" id="KW-0238">DNA-binding</keyword>
<dbReference type="GO" id="GO:0003700">
    <property type="term" value="F:DNA-binding transcription factor activity"/>
    <property type="evidence" value="ECO:0007669"/>
    <property type="project" value="InterPro"/>
</dbReference>
<evidence type="ECO:0000256" key="2">
    <source>
        <dbReference type="ARBA" id="ARBA00023015"/>
    </source>
</evidence>
<gene>
    <name evidence="6" type="primary">cysL_1</name>
    <name evidence="6" type="ORF">TRL7639_00876</name>
</gene>
<evidence type="ECO:0000313" key="7">
    <source>
        <dbReference type="Proteomes" id="UP000193077"/>
    </source>
</evidence>
<dbReference type="OrthoDB" id="9811588at2"/>
<dbReference type="PRINTS" id="PR00039">
    <property type="entry name" value="HTHLYSR"/>
</dbReference>
<dbReference type="Gene3D" id="3.40.190.290">
    <property type="match status" value="1"/>
</dbReference>
<sequence>MRRSDLPPKLVQSFLTVLRMQSFTKAAQSLNLTQPAVTQHVARLEELLGVKLIERSRGVVLPTNHAQTLMPDFEQLERSVSLIFDKVRTLPRADREIVQIATPTSLVTYLLAPLFAELRKEGANAFPIFREVDDHRVYDMVRAKEVDFALTSMTGNDAALSCEFLLSDCPCVVFPAGHPLTGDGPVELDSIATFDFIRPPRDTSANRMIEVFERELNREFSFTAEASRLMTMEVMARSGLGLLILPALSARLSAHSGLKFRPINASIGWRSCQLIHHPQARPSAFVKKLMKSIRCSSNSLVKDLPELISTTE</sequence>
<name>A0A1Y5RVC5_9RHOB</name>
<reference evidence="6 7" key="1">
    <citation type="submission" date="2017-03" db="EMBL/GenBank/DDBJ databases">
        <authorList>
            <person name="Afonso C.L."/>
            <person name="Miller P.J."/>
            <person name="Scott M.A."/>
            <person name="Spackman E."/>
            <person name="Goraichik I."/>
            <person name="Dimitrov K.M."/>
            <person name="Suarez D.L."/>
            <person name="Swayne D.E."/>
        </authorList>
    </citation>
    <scope>NUCLEOTIDE SEQUENCE [LARGE SCALE GENOMIC DNA]</scope>
    <source>
        <strain evidence="6 7">CECT 7639</strain>
    </source>
</reference>
<dbReference type="EMBL" id="FWFO01000001">
    <property type="protein sequence ID" value="SLN25337.1"/>
    <property type="molecule type" value="Genomic_DNA"/>
</dbReference>
<dbReference type="InterPro" id="IPR000847">
    <property type="entry name" value="LysR_HTH_N"/>
</dbReference>
<dbReference type="PANTHER" id="PTHR30346">
    <property type="entry name" value="TRANSCRIPTIONAL DUAL REGULATOR HCAR-RELATED"/>
    <property type="match status" value="1"/>
</dbReference>
<keyword evidence="7" id="KW-1185">Reference proteome</keyword>
<dbReference type="SUPFAM" id="SSF53850">
    <property type="entry name" value="Periplasmic binding protein-like II"/>
    <property type="match status" value="1"/>
</dbReference>
<feature type="domain" description="HTH lysR-type" evidence="5">
    <location>
        <begin position="6"/>
        <end position="63"/>
    </location>
</feature>
<dbReference type="PANTHER" id="PTHR30346:SF28">
    <property type="entry name" value="HTH-TYPE TRANSCRIPTIONAL REGULATOR CYNR"/>
    <property type="match status" value="1"/>
</dbReference>
<evidence type="ECO:0000259" key="5">
    <source>
        <dbReference type="PROSITE" id="PS50931"/>
    </source>
</evidence>
<comment type="similarity">
    <text evidence="1">Belongs to the LysR transcriptional regulatory family.</text>
</comment>
<keyword evidence="2" id="KW-0805">Transcription regulation</keyword>
<dbReference type="RefSeq" id="WP_085794548.1">
    <property type="nucleotide sequence ID" value="NZ_FWFO01000001.1"/>
</dbReference>
<evidence type="ECO:0000313" key="6">
    <source>
        <dbReference type="EMBL" id="SLN25337.1"/>
    </source>
</evidence>
<dbReference type="Gene3D" id="1.10.10.10">
    <property type="entry name" value="Winged helix-like DNA-binding domain superfamily/Winged helix DNA-binding domain"/>
    <property type="match status" value="1"/>
</dbReference>
<evidence type="ECO:0000256" key="1">
    <source>
        <dbReference type="ARBA" id="ARBA00009437"/>
    </source>
</evidence>
<dbReference type="Pfam" id="PF00126">
    <property type="entry name" value="HTH_1"/>
    <property type="match status" value="1"/>
</dbReference>
<dbReference type="Pfam" id="PF03466">
    <property type="entry name" value="LysR_substrate"/>
    <property type="match status" value="1"/>
</dbReference>
<proteinExistence type="inferred from homology"/>
<evidence type="ECO:0000256" key="3">
    <source>
        <dbReference type="ARBA" id="ARBA00023125"/>
    </source>
</evidence>
<accession>A0A1Y5RVC5</accession>
<dbReference type="AlphaFoldDB" id="A0A1Y5RVC5"/>
<evidence type="ECO:0000256" key="4">
    <source>
        <dbReference type="ARBA" id="ARBA00023163"/>
    </source>
</evidence>
<dbReference type="InterPro" id="IPR005119">
    <property type="entry name" value="LysR_subst-bd"/>
</dbReference>
<keyword evidence="4" id="KW-0804">Transcription</keyword>
<dbReference type="PROSITE" id="PS50931">
    <property type="entry name" value="HTH_LYSR"/>
    <property type="match status" value="1"/>
</dbReference>
<organism evidence="6 7">
    <name type="scientific">Falsiruegeria litorea R37</name>
    <dbReference type="NCBI Taxonomy" id="1200284"/>
    <lineage>
        <taxon>Bacteria</taxon>
        <taxon>Pseudomonadati</taxon>
        <taxon>Pseudomonadota</taxon>
        <taxon>Alphaproteobacteria</taxon>
        <taxon>Rhodobacterales</taxon>
        <taxon>Roseobacteraceae</taxon>
        <taxon>Falsiruegeria</taxon>
    </lineage>
</organism>
<protein>
    <submittedName>
        <fullName evidence="6">HTH-type transcriptional regulator CysL</fullName>
    </submittedName>
</protein>
<dbReference type="Proteomes" id="UP000193077">
    <property type="component" value="Unassembled WGS sequence"/>
</dbReference>
<dbReference type="InterPro" id="IPR036388">
    <property type="entry name" value="WH-like_DNA-bd_sf"/>
</dbReference>
<dbReference type="GO" id="GO:0032993">
    <property type="term" value="C:protein-DNA complex"/>
    <property type="evidence" value="ECO:0007669"/>
    <property type="project" value="TreeGrafter"/>
</dbReference>
<dbReference type="InterPro" id="IPR036390">
    <property type="entry name" value="WH_DNA-bd_sf"/>
</dbReference>
<dbReference type="SUPFAM" id="SSF46785">
    <property type="entry name" value="Winged helix' DNA-binding domain"/>
    <property type="match status" value="1"/>
</dbReference>
<dbReference type="GO" id="GO:0003677">
    <property type="term" value="F:DNA binding"/>
    <property type="evidence" value="ECO:0007669"/>
    <property type="project" value="UniProtKB-KW"/>
</dbReference>